<evidence type="ECO:0008006" key="5">
    <source>
        <dbReference type="Google" id="ProtNLM"/>
    </source>
</evidence>
<dbReference type="EMBL" id="CP038810">
    <property type="protein sequence ID" value="QBZ98066.1"/>
    <property type="molecule type" value="Genomic_DNA"/>
</dbReference>
<evidence type="ECO:0000256" key="2">
    <source>
        <dbReference type="SAM" id="SignalP"/>
    </source>
</evidence>
<protein>
    <recommendedName>
        <fullName evidence="5">Lipoprotein</fullName>
    </recommendedName>
</protein>
<feature type="signal peptide" evidence="2">
    <location>
        <begin position="1"/>
        <end position="21"/>
    </location>
</feature>
<keyword evidence="2" id="KW-0732">Signal</keyword>
<dbReference type="Gene3D" id="2.40.360.20">
    <property type="match status" value="1"/>
</dbReference>
<dbReference type="Proteomes" id="UP000296862">
    <property type="component" value="Chromosome"/>
</dbReference>
<proteinExistence type="predicted"/>
<dbReference type="RefSeq" id="WP_136151981.1">
    <property type="nucleotide sequence ID" value="NZ_CP038810.1"/>
</dbReference>
<evidence type="ECO:0000313" key="3">
    <source>
        <dbReference type="EMBL" id="QBZ98066.1"/>
    </source>
</evidence>
<reference evidence="3 4" key="1">
    <citation type="submission" date="2019-04" db="EMBL/GenBank/DDBJ databases">
        <title>Flavobacterium sp. GS03.</title>
        <authorList>
            <person name="Kim H."/>
        </authorList>
    </citation>
    <scope>NUCLEOTIDE SEQUENCE [LARGE SCALE GENOMIC DNA]</scope>
    <source>
        <strain evidence="3 4">GS03</strain>
    </source>
</reference>
<dbReference type="OrthoDB" id="705385at2"/>
<feature type="region of interest" description="Disordered" evidence="1">
    <location>
        <begin position="33"/>
        <end position="55"/>
    </location>
</feature>
<name>A0A4P7PTP6_9FLAO</name>
<dbReference type="AlphaFoldDB" id="A0A4P7PTP6"/>
<dbReference type="PROSITE" id="PS51257">
    <property type="entry name" value="PROKAR_LIPOPROTEIN"/>
    <property type="match status" value="1"/>
</dbReference>
<accession>A0A4P7PTP6</accession>
<feature type="compositionally biased region" description="Gly residues" evidence="1">
    <location>
        <begin position="34"/>
        <end position="55"/>
    </location>
</feature>
<evidence type="ECO:0000256" key="1">
    <source>
        <dbReference type="SAM" id="MobiDB-lite"/>
    </source>
</evidence>
<sequence>MKNIKLIAGIFLLVFSFSITSCDVEPIDSSIDLGDGGTGGGGGGTGGGGTGGGGGGTSTGDYWPTALNNQWVFKNNGVLQEPMKMISINSIGGNTYYTFDQLFGASSSGTSAGVVARLRKNSGDYYLKIEDFTFDTGLGITGNLTGYQMLILKDYLNAGQTWTGNFTQTATFTGLPSTTQATTYTGQILERDATVTVNGVSYTNVIKMKITQVVTVMGAPANNVVTEYWFSKNIGPVKSVTVSTDDVGSETTTSELDSYILN</sequence>
<feature type="chain" id="PRO_5020804173" description="Lipoprotein" evidence="2">
    <location>
        <begin position="22"/>
        <end position="262"/>
    </location>
</feature>
<gene>
    <name evidence="3" type="ORF">GS03_01571</name>
</gene>
<dbReference type="KEGG" id="fsn:GS03_01571"/>
<evidence type="ECO:0000313" key="4">
    <source>
        <dbReference type="Proteomes" id="UP000296862"/>
    </source>
</evidence>
<organism evidence="3 4">
    <name type="scientific">Flavobacterium sangjuense</name>
    <dbReference type="NCBI Taxonomy" id="2518177"/>
    <lineage>
        <taxon>Bacteria</taxon>
        <taxon>Pseudomonadati</taxon>
        <taxon>Bacteroidota</taxon>
        <taxon>Flavobacteriia</taxon>
        <taxon>Flavobacteriales</taxon>
        <taxon>Flavobacteriaceae</taxon>
        <taxon>Flavobacterium</taxon>
    </lineage>
</organism>
<keyword evidence="4" id="KW-1185">Reference proteome</keyword>